<comment type="pathway">
    <text evidence="1">Carbohydrate acid metabolism.</text>
</comment>
<organism evidence="6 7">
    <name type="scientific">Enterococcus faecium</name>
    <name type="common">Streptococcus faecium</name>
    <dbReference type="NCBI Taxonomy" id="1352"/>
    <lineage>
        <taxon>Bacteria</taxon>
        <taxon>Bacillati</taxon>
        <taxon>Bacillota</taxon>
        <taxon>Bacilli</taxon>
        <taxon>Lactobacillales</taxon>
        <taxon>Enterococcaceae</taxon>
        <taxon>Enterococcus</taxon>
    </lineage>
</organism>
<evidence type="ECO:0000313" key="6">
    <source>
        <dbReference type="EMBL" id="PHL20094.1"/>
    </source>
</evidence>
<dbReference type="Gene3D" id="3.20.20.70">
    <property type="entry name" value="Aldolase class I"/>
    <property type="match status" value="1"/>
</dbReference>
<dbReference type="SUPFAM" id="SSF51569">
    <property type="entry name" value="Aldolase"/>
    <property type="match status" value="1"/>
</dbReference>
<dbReference type="Proteomes" id="UP000224303">
    <property type="component" value="Unassembled WGS sequence"/>
</dbReference>
<evidence type="ECO:0000256" key="3">
    <source>
        <dbReference type="ARBA" id="ARBA00011233"/>
    </source>
</evidence>
<dbReference type="InterPro" id="IPR013785">
    <property type="entry name" value="Aldolase_TIM"/>
</dbReference>
<comment type="subunit">
    <text evidence="3">Homotrimer.</text>
</comment>
<dbReference type="InterPro" id="IPR000887">
    <property type="entry name" value="Aldlse_KDPG_KHG"/>
</dbReference>
<keyword evidence="4" id="KW-0456">Lyase</keyword>
<dbReference type="PANTHER" id="PTHR30246">
    <property type="entry name" value="2-KETO-3-DEOXY-6-PHOSPHOGLUCONATE ALDOLASE"/>
    <property type="match status" value="1"/>
</dbReference>
<comment type="caution">
    <text evidence="6">The sequence shown here is derived from an EMBL/GenBank/DDBJ whole genome shotgun (WGS) entry which is preliminary data.</text>
</comment>
<dbReference type="PANTHER" id="PTHR30246:SF1">
    <property type="entry name" value="2-DEHYDRO-3-DEOXY-6-PHOSPHOGALACTONATE ALDOLASE-RELATED"/>
    <property type="match status" value="1"/>
</dbReference>
<sequence>SGVDIVKLFPGSAYGPSIISAFKAPMPQVNIMPTGGVSLDNMKEWFDAGVVTVGVGGNLLAPAATGDFDKVTEVAQQYAAKMKEIKR</sequence>
<evidence type="ECO:0000256" key="1">
    <source>
        <dbReference type="ARBA" id="ARBA00004761"/>
    </source>
</evidence>
<keyword evidence="5" id="KW-0119">Carbohydrate metabolism</keyword>
<evidence type="ECO:0000256" key="4">
    <source>
        <dbReference type="ARBA" id="ARBA00023239"/>
    </source>
</evidence>
<name>A0A2G0E6J7_ENTFC</name>
<reference evidence="6 7" key="1">
    <citation type="submission" date="2017-10" db="EMBL/GenBank/DDBJ databases">
        <title>Draft genomes of the Enterococcus faecium isolated from human feces before and after Helicobacter pylori eradication therapy.</title>
        <authorList>
            <person name="Prianichniikov N.A."/>
            <person name="Glushchenko O.E."/>
            <person name="Malakhova M.V."/>
        </authorList>
    </citation>
    <scope>NUCLEOTIDE SEQUENCE [LARGE SCALE GENOMIC DNA]</scope>
    <source>
        <strain evidence="6 7">Hp_5-7</strain>
    </source>
</reference>
<accession>A0A2G0E6J7</accession>
<gene>
    <name evidence="6" type="ORF">CQR37_16470</name>
</gene>
<proteinExistence type="inferred from homology"/>
<evidence type="ECO:0000256" key="2">
    <source>
        <dbReference type="ARBA" id="ARBA00006906"/>
    </source>
</evidence>
<evidence type="ECO:0000313" key="7">
    <source>
        <dbReference type="Proteomes" id="UP000224303"/>
    </source>
</evidence>
<comment type="similarity">
    <text evidence="2">Belongs to the KHG/KDPG aldolase family.</text>
</comment>
<dbReference type="Pfam" id="PF01081">
    <property type="entry name" value="Aldolase"/>
    <property type="match status" value="1"/>
</dbReference>
<evidence type="ECO:0000256" key="5">
    <source>
        <dbReference type="ARBA" id="ARBA00023277"/>
    </source>
</evidence>
<feature type="non-terminal residue" evidence="6">
    <location>
        <position position="1"/>
    </location>
</feature>
<dbReference type="EMBL" id="PCGC01000394">
    <property type="protein sequence ID" value="PHL20094.1"/>
    <property type="molecule type" value="Genomic_DNA"/>
</dbReference>
<dbReference type="AlphaFoldDB" id="A0A2G0E6J7"/>
<protein>
    <submittedName>
        <fullName evidence="6">Bifunctional 2-keto-4-hydroxyglutarate aldolase/2-keto-3-deoxy-6-phosphogluconate aldolase</fullName>
    </submittedName>
</protein>
<dbReference type="GO" id="GO:0016829">
    <property type="term" value="F:lyase activity"/>
    <property type="evidence" value="ECO:0007669"/>
    <property type="project" value="UniProtKB-KW"/>
</dbReference>